<protein>
    <recommendedName>
        <fullName evidence="4">Lactate permease</fullName>
    </recommendedName>
</protein>
<accession>A0ABW0HCR2</accession>
<keyword evidence="3" id="KW-1185">Reference proteome</keyword>
<feature type="transmembrane region" description="Helical" evidence="1">
    <location>
        <begin position="455"/>
        <end position="474"/>
    </location>
</feature>
<reference evidence="3" key="1">
    <citation type="journal article" date="2019" name="Int. J. Syst. Evol. Microbiol.">
        <title>The Global Catalogue of Microorganisms (GCM) 10K type strain sequencing project: providing services to taxonomists for standard genome sequencing and annotation.</title>
        <authorList>
            <consortium name="The Broad Institute Genomics Platform"/>
            <consortium name="The Broad Institute Genome Sequencing Center for Infectious Disease"/>
            <person name="Wu L."/>
            <person name="Ma J."/>
        </authorList>
    </citation>
    <scope>NUCLEOTIDE SEQUENCE [LARGE SCALE GENOMIC DNA]</scope>
    <source>
        <strain evidence="3">CGMCC 1.16326</strain>
    </source>
</reference>
<comment type="caution">
    <text evidence="2">The sequence shown here is derived from an EMBL/GenBank/DDBJ whole genome shotgun (WGS) entry which is preliminary data.</text>
</comment>
<feature type="transmembrane region" description="Helical" evidence="1">
    <location>
        <begin position="169"/>
        <end position="189"/>
    </location>
</feature>
<evidence type="ECO:0000313" key="3">
    <source>
        <dbReference type="Proteomes" id="UP001596104"/>
    </source>
</evidence>
<feature type="transmembrane region" description="Helical" evidence="1">
    <location>
        <begin position="256"/>
        <end position="276"/>
    </location>
</feature>
<name>A0ABW0HCR2_9HYPH</name>
<sequence>MILILIWLSPLILFLGLILSGRSALTAGTLGTICAAFVAYLAGPAHPDAAAIIRHFAAGAWIGLPATLVIVAGLAFSLSLEKPSDDADAGKPEHGSLAEACLLRGPFLETSTGFGVGYVVAVSGARSLGVDKAPALALATFSQILVPWGALGIGTRISADIAGVSLTALIWRIAIVTALLGAVLLPLFWRLSRQAGLPPALADRIEWAGLIALLMALLVAANLTLPLELAAIAALAPVMLLRFLRVKGFAGLDRALLARLAPYIALVVALALMRLVPVIHDRLEIPSFKPFAETSAFAPLLSPALPLIIIALVVAIRRGGAKQATALMTLTLQRAGRAALLTFLLVGMAWIMVGSGLAGGIGLAVSGVLGSWSAGIVPVAGALGGYLTGSNTGAGAVSMPLATALVPAGEARLLVIAAAVVAGSLLTAVSPVRVTMGQVLIKATTAETGQALRSLWPWFALVVGLTTALALAAAQLA</sequence>
<feature type="transmembrane region" description="Helical" evidence="1">
    <location>
        <begin position="338"/>
        <end position="365"/>
    </location>
</feature>
<feature type="transmembrane region" description="Helical" evidence="1">
    <location>
        <begin position="135"/>
        <end position="157"/>
    </location>
</feature>
<dbReference type="EMBL" id="JBHSLV010000030">
    <property type="protein sequence ID" value="MFC5394407.1"/>
    <property type="molecule type" value="Genomic_DNA"/>
</dbReference>
<gene>
    <name evidence="2" type="ORF">ACFPPC_17335</name>
</gene>
<evidence type="ECO:0008006" key="4">
    <source>
        <dbReference type="Google" id="ProtNLM"/>
    </source>
</evidence>
<dbReference type="Proteomes" id="UP001596104">
    <property type="component" value="Unassembled WGS sequence"/>
</dbReference>
<keyword evidence="1" id="KW-0812">Transmembrane</keyword>
<feature type="transmembrane region" description="Helical" evidence="1">
    <location>
        <begin position="201"/>
        <end position="221"/>
    </location>
</feature>
<keyword evidence="1" id="KW-0472">Membrane</keyword>
<organism evidence="2 3">
    <name type="scientific">Bosea vestrisii</name>
    <dbReference type="NCBI Taxonomy" id="151416"/>
    <lineage>
        <taxon>Bacteria</taxon>
        <taxon>Pseudomonadati</taxon>
        <taxon>Pseudomonadota</taxon>
        <taxon>Alphaproteobacteria</taxon>
        <taxon>Hyphomicrobiales</taxon>
        <taxon>Boseaceae</taxon>
        <taxon>Bosea</taxon>
    </lineage>
</organism>
<feature type="transmembrane region" description="Helical" evidence="1">
    <location>
        <begin position="296"/>
        <end position="317"/>
    </location>
</feature>
<dbReference type="RefSeq" id="WP_377009688.1">
    <property type="nucleotide sequence ID" value="NZ_JBHSLV010000030.1"/>
</dbReference>
<feature type="transmembrane region" description="Helical" evidence="1">
    <location>
        <begin position="413"/>
        <end position="435"/>
    </location>
</feature>
<evidence type="ECO:0000256" key="1">
    <source>
        <dbReference type="SAM" id="Phobius"/>
    </source>
</evidence>
<keyword evidence="1" id="KW-1133">Transmembrane helix</keyword>
<evidence type="ECO:0000313" key="2">
    <source>
        <dbReference type="EMBL" id="MFC5394407.1"/>
    </source>
</evidence>
<feature type="transmembrane region" description="Helical" evidence="1">
    <location>
        <begin position="52"/>
        <end position="76"/>
    </location>
</feature>
<proteinExistence type="predicted"/>